<accession>A0A6J7C3A0</accession>
<sequence length="130" mass="14102">MGTALLEPLLLGSTLLGSTLLGSTLLGSTLLGSTLLGSTLLGSTLLLDPFEELEFFITEFVAGIQTSFLFFFSHNKVLPETFVVLPGFVHAPPNLAPAKAVGRNTRAIERLRTEIPDRATSDFLYLMFEQ</sequence>
<gene>
    <name evidence="1" type="ORF">UFOPK3287_00757</name>
</gene>
<dbReference type="AlphaFoldDB" id="A0A6J7C3A0"/>
<name>A0A6J7C3A0_9ZZZZ</name>
<organism evidence="1">
    <name type="scientific">freshwater metagenome</name>
    <dbReference type="NCBI Taxonomy" id="449393"/>
    <lineage>
        <taxon>unclassified sequences</taxon>
        <taxon>metagenomes</taxon>
        <taxon>ecological metagenomes</taxon>
    </lineage>
</organism>
<dbReference type="EMBL" id="CAFBJH010000043">
    <property type="protein sequence ID" value="CAB4850323.1"/>
    <property type="molecule type" value="Genomic_DNA"/>
</dbReference>
<reference evidence="1" key="1">
    <citation type="submission" date="2020-05" db="EMBL/GenBank/DDBJ databases">
        <authorList>
            <person name="Chiriac C."/>
            <person name="Salcher M."/>
            <person name="Ghai R."/>
            <person name="Kavagutti S V."/>
        </authorList>
    </citation>
    <scope>NUCLEOTIDE SEQUENCE</scope>
</reference>
<proteinExistence type="predicted"/>
<evidence type="ECO:0000313" key="1">
    <source>
        <dbReference type="EMBL" id="CAB4850323.1"/>
    </source>
</evidence>
<protein>
    <submittedName>
        <fullName evidence="1">Unannotated protein</fullName>
    </submittedName>
</protein>